<sequence>MESKFFNNKSIPKPSQEAFHILINSSDLEEIESILFHFKQLVDINKSVLTSHARQDSKIADNQEFIENMEKRFQKLQDAVSSGKPYQSLFGDVCALKEDLQVILGYYQSQINQKQPIARSYLRQAQSKHSEVGILAAGIVSQEKSLLDADDSNLLAKYTINFSAADIMQKDIKMIGDIVMKPYLADHSNESGFSYT</sequence>
<gene>
    <name evidence="1" type="ORF">Lboz_1907</name>
</gene>
<dbReference type="AlphaFoldDB" id="A0A0W0RQH7"/>
<proteinExistence type="predicted"/>
<organism evidence="1 2">
    <name type="scientific">Legionella bozemanae</name>
    <name type="common">Fluoribacter bozemanae</name>
    <dbReference type="NCBI Taxonomy" id="447"/>
    <lineage>
        <taxon>Bacteria</taxon>
        <taxon>Pseudomonadati</taxon>
        <taxon>Pseudomonadota</taxon>
        <taxon>Gammaproteobacteria</taxon>
        <taxon>Legionellales</taxon>
        <taxon>Legionellaceae</taxon>
        <taxon>Legionella</taxon>
    </lineage>
</organism>
<evidence type="ECO:0000313" key="1">
    <source>
        <dbReference type="EMBL" id="KTC73261.1"/>
    </source>
</evidence>
<reference evidence="1 2" key="1">
    <citation type="submission" date="2015-11" db="EMBL/GenBank/DDBJ databases">
        <title>Genomic analysis of 38 Legionella species identifies large and diverse effector repertoires.</title>
        <authorList>
            <person name="Burstein D."/>
            <person name="Amaro F."/>
            <person name="Zusman T."/>
            <person name="Lifshitz Z."/>
            <person name="Cohen O."/>
            <person name="Gilbert J.A."/>
            <person name="Pupko T."/>
            <person name="Shuman H.A."/>
            <person name="Segal G."/>
        </authorList>
    </citation>
    <scope>NUCLEOTIDE SEQUENCE [LARGE SCALE GENOMIC DNA]</scope>
    <source>
        <strain evidence="1 2">WIGA</strain>
    </source>
</reference>
<protein>
    <submittedName>
        <fullName evidence="1">Uncharacterized protein</fullName>
    </submittedName>
</protein>
<dbReference type="STRING" id="447.Lboz_1907"/>
<accession>A0A0W0RQH7</accession>
<dbReference type="EMBL" id="LNXU01000019">
    <property type="protein sequence ID" value="KTC73261.1"/>
    <property type="molecule type" value="Genomic_DNA"/>
</dbReference>
<dbReference type="RefSeq" id="WP_058459543.1">
    <property type="nucleotide sequence ID" value="NZ_CAAAIY010000015.1"/>
</dbReference>
<dbReference type="PATRIC" id="fig|447.4.peg.2033"/>
<dbReference type="OrthoDB" id="5652850at2"/>
<dbReference type="Proteomes" id="UP000054695">
    <property type="component" value="Unassembled WGS sequence"/>
</dbReference>
<comment type="caution">
    <text evidence="1">The sequence shown here is derived from an EMBL/GenBank/DDBJ whole genome shotgun (WGS) entry which is preliminary data.</text>
</comment>
<evidence type="ECO:0000313" key="2">
    <source>
        <dbReference type="Proteomes" id="UP000054695"/>
    </source>
</evidence>
<name>A0A0W0RQH7_LEGBO</name>
<keyword evidence="2" id="KW-1185">Reference proteome</keyword>